<dbReference type="InterPro" id="IPR006279">
    <property type="entry name" value="SoxD"/>
</dbReference>
<protein>
    <submittedName>
        <fullName evidence="1">Sarcosine oxidase subunit delta</fullName>
    </submittedName>
</protein>
<dbReference type="EMBL" id="QZCW01000002">
    <property type="protein sequence ID" value="MCW5321278.1"/>
    <property type="molecule type" value="Genomic_DNA"/>
</dbReference>
<proteinExistence type="predicted"/>
<organism evidence="1 2">
    <name type="scientific">Verminephrobacter aporrectodeae subsp. tuberculatae</name>
    <dbReference type="NCBI Taxonomy" id="1110392"/>
    <lineage>
        <taxon>Bacteria</taxon>
        <taxon>Pseudomonadati</taxon>
        <taxon>Pseudomonadota</taxon>
        <taxon>Betaproteobacteria</taxon>
        <taxon>Burkholderiales</taxon>
        <taxon>Comamonadaceae</taxon>
        <taxon>Verminephrobacter</taxon>
    </lineage>
</organism>
<dbReference type="RefSeq" id="WP_265258624.1">
    <property type="nucleotide sequence ID" value="NZ_QZCV01000002.1"/>
</dbReference>
<dbReference type="InterPro" id="IPR038561">
    <property type="entry name" value="SoxD_sf"/>
</dbReference>
<evidence type="ECO:0000313" key="1">
    <source>
        <dbReference type="EMBL" id="MCW5321278.1"/>
    </source>
</evidence>
<dbReference type="Proteomes" id="UP001208935">
    <property type="component" value="Unassembled WGS sequence"/>
</dbReference>
<accession>A0ABT3KSH3</accession>
<gene>
    <name evidence="1" type="ORF">D5039_08955</name>
</gene>
<name>A0ABT3KSH3_9BURK</name>
<keyword evidence="2" id="KW-1185">Reference proteome</keyword>
<evidence type="ECO:0000313" key="2">
    <source>
        <dbReference type="Proteomes" id="UP001208935"/>
    </source>
</evidence>
<dbReference type="Gene3D" id="3.30.2270.10">
    <property type="entry name" value="Folate-binding superfamily"/>
    <property type="match status" value="1"/>
</dbReference>
<dbReference type="Pfam" id="PF04267">
    <property type="entry name" value="SoxD"/>
    <property type="match status" value="1"/>
</dbReference>
<reference evidence="2" key="1">
    <citation type="submission" date="2023-07" db="EMBL/GenBank/DDBJ databases">
        <title>Verminephrobacter genomes.</title>
        <authorList>
            <person name="Lund M.B."/>
        </authorList>
    </citation>
    <scope>NUCLEOTIDE SEQUENCE [LARGE SCALE GENOMIC DNA]</scope>
    <source>
        <strain evidence="2">AtM5-05</strain>
    </source>
</reference>
<comment type="caution">
    <text evidence="1">The sequence shown here is derived from an EMBL/GenBank/DDBJ whole genome shotgun (WGS) entry which is preliminary data.</text>
</comment>
<sequence length="101" mass="11602">MFLLHCPHCGAARDEQEFSHAGEAFIARPQQPDAVDDATWGDYLFMRRNTKGWFWEQWQHTAACRKLFVVKRHTATYEVAGSWTLAEGRALFLADMAREAA</sequence>